<dbReference type="AlphaFoldDB" id="A0A3N4LXZ1"/>
<accession>A0A3N4LXZ1</accession>
<dbReference type="OrthoDB" id="5392139at2759"/>
<name>A0A3N4LXZ1_9PEZI</name>
<evidence type="ECO:0000313" key="2">
    <source>
        <dbReference type="EMBL" id="RPB27764.1"/>
    </source>
</evidence>
<organism evidence="2 3">
    <name type="scientific">Terfezia boudieri ATCC MYA-4762</name>
    <dbReference type="NCBI Taxonomy" id="1051890"/>
    <lineage>
        <taxon>Eukaryota</taxon>
        <taxon>Fungi</taxon>
        <taxon>Dikarya</taxon>
        <taxon>Ascomycota</taxon>
        <taxon>Pezizomycotina</taxon>
        <taxon>Pezizomycetes</taxon>
        <taxon>Pezizales</taxon>
        <taxon>Pezizaceae</taxon>
        <taxon>Terfezia</taxon>
    </lineage>
</organism>
<evidence type="ECO:0000313" key="3">
    <source>
        <dbReference type="Proteomes" id="UP000267821"/>
    </source>
</evidence>
<sequence length="370" mass="40592">MSSVPLHYRFTGIPRSGTAAPSVTAVPGTPRKTRIPVPVTPQAQAKAVATPYQDTNLLSTFRKAKAIKPIKSAARVSTLFTSTEAGESSASSAVNATQSLDTTTVHSKYERFEEFVDFQKKHPRNEDNADSMAINNKYRRIEGSGSYSGRTRLPVPSSYTMKTPKTPKTTYELRDAYTADMANSTVRQLPNSQMSGSDTMFTFPTTDLGTDYYAGLSTPLHTRGKRLPKMAKPTNTHGNRAKMSNNNSISNTNSSTGLYNGTSKHQPAWPSTPKCKAVMTPVDNFISPYQLPSPLMPNIQGPGTPKSKFVKYTSTPLDYDKIPQKTTVINGIKRSVGYDERFPILKRVRKNNPPVDECSAICDEDTVMDG</sequence>
<evidence type="ECO:0000256" key="1">
    <source>
        <dbReference type="SAM" id="MobiDB-lite"/>
    </source>
</evidence>
<keyword evidence="3" id="KW-1185">Reference proteome</keyword>
<dbReference type="InParanoid" id="A0A3N4LXZ1"/>
<reference evidence="2 3" key="1">
    <citation type="journal article" date="2018" name="Nat. Ecol. Evol.">
        <title>Pezizomycetes genomes reveal the molecular basis of ectomycorrhizal truffle lifestyle.</title>
        <authorList>
            <person name="Murat C."/>
            <person name="Payen T."/>
            <person name="Noel B."/>
            <person name="Kuo A."/>
            <person name="Morin E."/>
            <person name="Chen J."/>
            <person name="Kohler A."/>
            <person name="Krizsan K."/>
            <person name="Balestrini R."/>
            <person name="Da Silva C."/>
            <person name="Montanini B."/>
            <person name="Hainaut M."/>
            <person name="Levati E."/>
            <person name="Barry K.W."/>
            <person name="Belfiori B."/>
            <person name="Cichocki N."/>
            <person name="Clum A."/>
            <person name="Dockter R.B."/>
            <person name="Fauchery L."/>
            <person name="Guy J."/>
            <person name="Iotti M."/>
            <person name="Le Tacon F."/>
            <person name="Lindquist E.A."/>
            <person name="Lipzen A."/>
            <person name="Malagnac F."/>
            <person name="Mello A."/>
            <person name="Molinier V."/>
            <person name="Miyauchi S."/>
            <person name="Poulain J."/>
            <person name="Riccioni C."/>
            <person name="Rubini A."/>
            <person name="Sitrit Y."/>
            <person name="Splivallo R."/>
            <person name="Traeger S."/>
            <person name="Wang M."/>
            <person name="Zifcakova L."/>
            <person name="Wipf D."/>
            <person name="Zambonelli A."/>
            <person name="Paolocci F."/>
            <person name="Nowrousian M."/>
            <person name="Ottonello S."/>
            <person name="Baldrian P."/>
            <person name="Spatafora J.W."/>
            <person name="Henrissat B."/>
            <person name="Nagy L.G."/>
            <person name="Aury J.M."/>
            <person name="Wincker P."/>
            <person name="Grigoriev I.V."/>
            <person name="Bonfante P."/>
            <person name="Martin F.M."/>
        </authorList>
    </citation>
    <scope>NUCLEOTIDE SEQUENCE [LARGE SCALE GENOMIC DNA]</scope>
    <source>
        <strain evidence="2 3">ATCC MYA-4762</strain>
    </source>
</reference>
<feature type="compositionally biased region" description="Low complexity" evidence="1">
    <location>
        <begin position="156"/>
        <end position="166"/>
    </location>
</feature>
<dbReference type="EMBL" id="ML121530">
    <property type="protein sequence ID" value="RPB27764.1"/>
    <property type="molecule type" value="Genomic_DNA"/>
</dbReference>
<protein>
    <submittedName>
        <fullName evidence="2">Uncharacterized protein</fullName>
    </submittedName>
</protein>
<feature type="region of interest" description="Disordered" evidence="1">
    <location>
        <begin position="219"/>
        <end position="254"/>
    </location>
</feature>
<feature type="compositionally biased region" description="Low complexity" evidence="1">
    <location>
        <begin position="244"/>
        <end position="254"/>
    </location>
</feature>
<proteinExistence type="predicted"/>
<gene>
    <name evidence="2" type="ORF">L211DRAFT_845783</name>
</gene>
<dbReference type="Proteomes" id="UP000267821">
    <property type="component" value="Unassembled WGS sequence"/>
</dbReference>
<feature type="region of interest" description="Disordered" evidence="1">
    <location>
        <begin position="143"/>
        <end position="166"/>
    </location>
</feature>